<dbReference type="Pfam" id="PF00361">
    <property type="entry name" value="Proton_antipo_M"/>
    <property type="match status" value="1"/>
</dbReference>
<feature type="transmembrane region" description="Helical" evidence="5">
    <location>
        <begin position="448"/>
        <end position="468"/>
    </location>
</feature>
<evidence type="ECO:0000256" key="3">
    <source>
        <dbReference type="ARBA" id="ARBA00022989"/>
    </source>
</evidence>
<dbReference type="HAMAP" id="MF_00445">
    <property type="entry name" value="NDH1_NuoN_1"/>
    <property type="match status" value="1"/>
</dbReference>
<comment type="function">
    <text evidence="5">NDH-1 shuttles electrons from NADH, via FMN and iron-sulfur (Fe-S) centers, to quinones in the respiratory chain. The immediate electron acceptor for the enzyme in this species is believed to be a menaquinone. Couples the redox reaction to proton translocation (for every two electrons transferred, four hydrogen ions are translocated across the cytoplasmic membrane), and thus conserves the redox energy in a proton gradient.</text>
</comment>
<feature type="transmembrane region" description="Helical" evidence="5">
    <location>
        <begin position="91"/>
        <end position="109"/>
    </location>
</feature>
<evidence type="ECO:0000256" key="6">
    <source>
        <dbReference type="RuleBase" id="RU000320"/>
    </source>
</evidence>
<feature type="transmembrane region" description="Helical" evidence="5">
    <location>
        <begin position="243"/>
        <end position="268"/>
    </location>
</feature>
<feature type="transmembrane region" description="Helical" evidence="5">
    <location>
        <begin position="366"/>
        <end position="387"/>
    </location>
</feature>
<keyword evidence="8" id="KW-0560">Oxidoreductase</keyword>
<evidence type="ECO:0000256" key="1">
    <source>
        <dbReference type="ARBA" id="ARBA00004127"/>
    </source>
</evidence>
<comment type="subunit">
    <text evidence="5">NDH-1 is composed of 14 different subunits. Subunits NuoA, H, J, K, L, M, N constitute the membrane sector of the complex.</text>
</comment>
<comment type="subcellular location">
    <subcellularLocation>
        <location evidence="5">Cell membrane</location>
        <topology evidence="5">Multi-pass membrane protein</topology>
    </subcellularLocation>
    <subcellularLocation>
        <location evidence="1">Endomembrane system</location>
        <topology evidence="1">Multi-pass membrane protein</topology>
    </subcellularLocation>
    <subcellularLocation>
        <location evidence="6">Membrane</location>
        <topology evidence="6">Multi-pass membrane protein</topology>
    </subcellularLocation>
</comment>
<name>A0A937RKT0_9ACTN</name>
<keyword evidence="5" id="KW-1003">Cell membrane</keyword>
<gene>
    <name evidence="5 8" type="primary">nuoN</name>
    <name evidence="8" type="ORF">I7412_26665</name>
</gene>
<comment type="caution">
    <text evidence="8">The sequence shown here is derived from an EMBL/GenBank/DDBJ whole genome shotgun (WGS) entry which is preliminary data.</text>
</comment>
<dbReference type="RefSeq" id="WP_203002738.1">
    <property type="nucleotide sequence ID" value="NZ_JADWYU010000093.1"/>
</dbReference>
<feature type="transmembrane region" description="Helical" evidence="5">
    <location>
        <begin position="408"/>
        <end position="428"/>
    </location>
</feature>
<accession>A0A937RKT0</accession>
<sequence length="524" mass="54509">MSAAPVVLAATLPPPQTPPVEYSSISPILIVLGLAFVGILVEAFAASSARRAIQPVLAVLGFVAAFVAVVLLHSRRATLVSGALAIDGPTLFMQGTILLFAVLAVMLVAERRLDSSGGAIVAAAAITPGEPGSTAMQTSKAMQTEVYPLMAFSVAGMLLFVGSNDLLVMFIALEILSLPLYLLCGLARRRRLLSQEAALKYFLLGAFSSAFFLYGVAMIYGFAGTVRLGEIADATGTVGENDLYLYLGVALLAVGFFFKIGAAPFHSWTPDVYQGAPTPITAFMAAGTKVAAFGALLRVFYVALGGLRWDWRPVIWGVAILTMIVGAVLALTQRDIKRMLAYSAIAHAGFLLVGLAGTNADGLSGSMFYLVTYGFTTIAAFAVVSLVRTGDGEASDLSQWQGLGRTSPMLAGIFAFLLLALAGIPLTSGFTGKFAVFQAAISGDATPLVVVALVCSAVAAFFYVRVIVLMFFSDPPADGPVVVTQPSLTYATAGVGAIVTLLLGVVPQPLLDLASHAAASGFVR</sequence>
<keyword evidence="9" id="KW-1185">Reference proteome</keyword>
<dbReference type="AlphaFoldDB" id="A0A937RKT0"/>
<feature type="transmembrane region" description="Helical" evidence="5">
    <location>
        <begin position="146"/>
        <end position="162"/>
    </location>
</feature>
<feature type="transmembrane region" description="Helical" evidence="5">
    <location>
        <begin position="488"/>
        <end position="506"/>
    </location>
</feature>
<organism evidence="8 9">
    <name type="scientific">Frankia nepalensis</name>
    <dbReference type="NCBI Taxonomy" id="1836974"/>
    <lineage>
        <taxon>Bacteria</taxon>
        <taxon>Bacillati</taxon>
        <taxon>Actinomycetota</taxon>
        <taxon>Actinomycetes</taxon>
        <taxon>Frankiales</taxon>
        <taxon>Frankiaceae</taxon>
        <taxon>Frankia</taxon>
    </lineage>
</organism>
<keyword evidence="5" id="KW-0813">Transport</keyword>
<feature type="transmembrane region" description="Helical" evidence="5">
    <location>
        <begin position="313"/>
        <end position="332"/>
    </location>
</feature>
<dbReference type="EC" id="7.1.1.-" evidence="5"/>
<evidence type="ECO:0000256" key="2">
    <source>
        <dbReference type="ARBA" id="ARBA00022692"/>
    </source>
</evidence>
<dbReference type="NCBIfam" id="NF004441">
    <property type="entry name" value="PRK05777.1-4"/>
    <property type="match status" value="1"/>
</dbReference>
<evidence type="ECO:0000259" key="7">
    <source>
        <dbReference type="Pfam" id="PF00361"/>
    </source>
</evidence>
<dbReference type="GO" id="GO:0048038">
    <property type="term" value="F:quinone binding"/>
    <property type="evidence" value="ECO:0007669"/>
    <property type="project" value="UniProtKB-KW"/>
</dbReference>
<feature type="transmembrane region" description="Helical" evidence="5">
    <location>
        <begin position="25"/>
        <end position="45"/>
    </location>
</feature>
<dbReference type="InterPro" id="IPR001750">
    <property type="entry name" value="ND/Mrp_TM"/>
</dbReference>
<feature type="transmembrane region" description="Helical" evidence="5">
    <location>
        <begin position="168"/>
        <end position="187"/>
    </location>
</feature>
<protein>
    <recommendedName>
        <fullName evidence="5">NADH-quinone oxidoreductase subunit N</fullName>
        <ecNumber evidence="5">7.1.1.-</ecNumber>
    </recommendedName>
    <alternativeName>
        <fullName evidence="5">NADH dehydrogenase I subunit N</fullName>
    </alternativeName>
    <alternativeName>
        <fullName evidence="5">NDH-1 subunit N</fullName>
    </alternativeName>
</protein>
<dbReference type="GO" id="GO:0008137">
    <property type="term" value="F:NADH dehydrogenase (ubiquinone) activity"/>
    <property type="evidence" value="ECO:0007669"/>
    <property type="project" value="InterPro"/>
</dbReference>
<keyword evidence="5" id="KW-0874">Quinone</keyword>
<dbReference type="PANTHER" id="PTHR22773">
    <property type="entry name" value="NADH DEHYDROGENASE"/>
    <property type="match status" value="1"/>
</dbReference>
<proteinExistence type="inferred from homology"/>
<dbReference type="GO" id="GO:0012505">
    <property type="term" value="C:endomembrane system"/>
    <property type="evidence" value="ECO:0007669"/>
    <property type="project" value="UniProtKB-SubCell"/>
</dbReference>
<comment type="catalytic activity">
    <reaction evidence="5">
        <text>a quinone + NADH + 5 H(+)(in) = a quinol + NAD(+) + 4 H(+)(out)</text>
        <dbReference type="Rhea" id="RHEA:57888"/>
        <dbReference type="ChEBI" id="CHEBI:15378"/>
        <dbReference type="ChEBI" id="CHEBI:24646"/>
        <dbReference type="ChEBI" id="CHEBI:57540"/>
        <dbReference type="ChEBI" id="CHEBI:57945"/>
        <dbReference type="ChEBI" id="CHEBI:132124"/>
    </reaction>
</comment>
<evidence type="ECO:0000313" key="9">
    <source>
        <dbReference type="Proteomes" id="UP000604475"/>
    </source>
</evidence>
<comment type="similarity">
    <text evidence="5">Belongs to the complex I subunit 2 family.</text>
</comment>
<keyword evidence="5" id="KW-0520">NAD</keyword>
<feature type="transmembrane region" description="Helical" evidence="5">
    <location>
        <begin position="52"/>
        <end position="71"/>
    </location>
</feature>
<evidence type="ECO:0000256" key="4">
    <source>
        <dbReference type="ARBA" id="ARBA00023136"/>
    </source>
</evidence>
<evidence type="ECO:0000256" key="5">
    <source>
        <dbReference type="HAMAP-Rule" id="MF_00445"/>
    </source>
</evidence>
<keyword evidence="5" id="KW-1278">Translocase</keyword>
<dbReference type="InterPro" id="IPR010096">
    <property type="entry name" value="NADH-Q_OxRdtase_suN/2"/>
</dbReference>
<dbReference type="NCBIfam" id="TIGR01770">
    <property type="entry name" value="NDH_I_N"/>
    <property type="match status" value="1"/>
</dbReference>
<keyword evidence="2 5" id="KW-0812">Transmembrane</keyword>
<feature type="domain" description="NADH:quinone oxidoreductase/Mrp antiporter transmembrane" evidence="7">
    <location>
        <begin position="163"/>
        <end position="455"/>
    </location>
</feature>
<dbReference type="Proteomes" id="UP000604475">
    <property type="component" value="Unassembled WGS sequence"/>
</dbReference>
<evidence type="ECO:0000313" key="8">
    <source>
        <dbReference type="EMBL" id="MBL7630679.1"/>
    </source>
</evidence>
<dbReference type="GO" id="GO:0005886">
    <property type="term" value="C:plasma membrane"/>
    <property type="evidence" value="ECO:0007669"/>
    <property type="project" value="UniProtKB-SubCell"/>
</dbReference>
<dbReference type="EMBL" id="JAEACQ010000253">
    <property type="protein sequence ID" value="MBL7630679.1"/>
    <property type="molecule type" value="Genomic_DNA"/>
</dbReference>
<keyword evidence="3 5" id="KW-1133">Transmembrane helix</keyword>
<feature type="transmembrane region" description="Helical" evidence="5">
    <location>
        <begin position="339"/>
        <end position="360"/>
    </location>
</feature>
<keyword evidence="4 5" id="KW-0472">Membrane</keyword>
<dbReference type="GO" id="GO:0042773">
    <property type="term" value="P:ATP synthesis coupled electron transport"/>
    <property type="evidence" value="ECO:0007669"/>
    <property type="project" value="InterPro"/>
</dbReference>
<feature type="transmembrane region" description="Helical" evidence="5">
    <location>
        <begin position="199"/>
        <end position="223"/>
    </location>
</feature>
<reference evidence="8" key="1">
    <citation type="submission" date="2020-12" db="EMBL/GenBank/DDBJ databases">
        <title>Genomic characterization of non-nitrogen-fixing Frankia strains.</title>
        <authorList>
            <person name="Carlos-Shanley C."/>
            <person name="Guerra T."/>
            <person name="Hahn D."/>
        </authorList>
    </citation>
    <scope>NUCLEOTIDE SEQUENCE</scope>
    <source>
        <strain evidence="8">CN6</strain>
    </source>
</reference>
<dbReference type="GO" id="GO:0050136">
    <property type="term" value="F:NADH dehydrogenase (quinone) (non-electrogenic) activity"/>
    <property type="evidence" value="ECO:0007669"/>
    <property type="project" value="UniProtKB-UniRule"/>
</dbReference>
<feature type="transmembrane region" description="Helical" evidence="5">
    <location>
        <begin position="280"/>
        <end position="301"/>
    </location>
</feature>